<dbReference type="Proteomes" id="UP001432322">
    <property type="component" value="Unassembled WGS sequence"/>
</dbReference>
<dbReference type="AlphaFoldDB" id="A0AAV5V8Z9"/>
<dbReference type="EMBL" id="BTSY01000002">
    <property type="protein sequence ID" value="GMT15272.1"/>
    <property type="molecule type" value="Genomic_DNA"/>
</dbReference>
<sequence>HYYESKSLREILSAEAFYRIEIIPEIRNIYEKSGRVYERDPNHFYLNILAQEIQARRQHYYQKLEERNVTPIPLEGPESHVWLRSNNRGPFLYDAEYTLYVRDTEHIIECRERCHREGLGYNDWNLG</sequence>
<name>A0AAV5V8Z9_9BILA</name>
<gene>
    <name evidence="1" type="ORF">PFISCL1PPCAC_6569</name>
</gene>
<keyword evidence="2" id="KW-1185">Reference proteome</keyword>
<organism evidence="1 2">
    <name type="scientific">Pristionchus fissidentatus</name>
    <dbReference type="NCBI Taxonomy" id="1538716"/>
    <lineage>
        <taxon>Eukaryota</taxon>
        <taxon>Metazoa</taxon>
        <taxon>Ecdysozoa</taxon>
        <taxon>Nematoda</taxon>
        <taxon>Chromadorea</taxon>
        <taxon>Rhabditida</taxon>
        <taxon>Rhabditina</taxon>
        <taxon>Diplogasteromorpha</taxon>
        <taxon>Diplogasteroidea</taxon>
        <taxon>Neodiplogasteridae</taxon>
        <taxon>Pristionchus</taxon>
    </lineage>
</organism>
<evidence type="ECO:0000313" key="2">
    <source>
        <dbReference type="Proteomes" id="UP001432322"/>
    </source>
</evidence>
<proteinExistence type="predicted"/>
<feature type="non-terminal residue" evidence="1">
    <location>
        <position position="1"/>
    </location>
</feature>
<accession>A0AAV5V8Z9</accession>
<protein>
    <submittedName>
        <fullName evidence="1">Uncharacterized protein</fullName>
    </submittedName>
</protein>
<comment type="caution">
    <text evidence="1">The sequence shown here is derived from an EMBL/GenBank/DDBJ whole genome shotgun (WGS) entry which is preliminary data.</text>
</comment>
<reference evidence="1" key="1">
    <citation type="submission" date="2023-10" db="EMBL/GenBank/DDBJ databases">
        <title>Genome assembly of Pristionchus species.</title>
        <authorList>
            <person name="Yoshida K."/>
            <person name="Sommer R.J."/>
        </authorList>
    </citation>
    <scope>NUCLEOTIDE SEQUENCE</scope>
    <source>
        <strain evidence="1">RS5133</strain>
    </source>
</reference>
<evidence type="ECO:0000313" key="1">
    <source>
        <dbReference type="EMBL" id="GMT15272.1"/>
    </source>
</evidence>